<dbReference type="EMBL" id="CP150886">
    <property type="protein sequence ID" value="WZB90066.1"/>
    <property type="molecule type" value="Genomic_DNA"/>
</dbReference>
<protein>
    <submittedName>
        <fullName evidence="2">DUF1828 domain-containing protein</fullName>
    </submittedName>
</protein>
<dbReference type="InterPro" id="IPR014960">
    <property type="entry name" value="DUF1828"/>
</dbReference>
<proteinExistence type="predicted"/>
<dbReference type="RefSeq" id="WP_353932961.1">
    <property type="nucleotide sequence ID" value="NZ_CP150886.1"/>
</dbReference>
<organism evidence="2 3">
    <name type="scientific">Okeanomitos corallinicola TIOX110</name>
    <dbReference type="NCBI Taxonomy" id="3133117"/>
    <lineage>
        <taxon>Bacteria</taxon>
        <taxon>Bacillati</taxon>
        <taxon>Cyanobacteriota</taxon>
        <taxon>Cyanophyceae</taxon>
        <taxon>Nostocales</taxon>
        <taxon>Aphanizomenonaceae</taxon>
        <taxon>Okeanomitos</taxon>
    </lineage>
</organism>
<sequence>MTLNICEKINQSIGGLFACSPVNEFIQISTPFILPDGSVIDLFLKEKEESYVLTDLGETFGWLYLQTAAYSLSRNQEIIIKDIVITHGVEQFNGMLITRLKKDDNLADAVLRLSQAIIRIADTNSKLKVPTFEPITEEVTEFLNKKNLTVERDKKFIGMSGTTRTVDFCVHRPHGITLINTLSTPLRRTASIRVDKVFTTWSEISYLKDSKYNFISLVDDSINLWTKNNITLLNRVSDVIKWSNRDDLQKFLE</sequence>
<name>A0ABZ2UXD6_9CYAN</name>
<reference evidence="2 3" key="1">
    <citation type="submission" date="2024-04" db="EMBL/GenBank/DDBJ databases">
        <title>Okeanomitos corallinicola gen. &amp; sp. nov. (Nostocales, Cyanobacteria), a new toxic marine heterocyst-forming cyanobacterium from a coral reef.</title>
        <authorList>
            <person name="Li H."/>
            <person name="Li R."/>
            <person name="Kang J."/>
            <person name="Hii K.S."/>
            <person name="Mohamed H.F."/>
            <person name="Xu X."/>
            <person name="Luo Z."/>
        </authorList>
    </citation>
    <scope>NUCLEOTIDE SEQUENCE [LARGE SCALE GENOMIC DNA]</scope>
    <source>
        <strain evidence="2 3">TIOX110</strain>
    </source>
</reference>
<evidence type="ECO:0000313" key="3">
    <source>
        <dbReference type="Proteomes" id="UP001483337"/>
    </source>
</evidence>
<accession>A0ABZ2UXD6</accession>
<dbReference type="Proteomes" id="UP001483337">
    <property type="component" value="Chromosome"/>
</dbReference>
<gene>
    <name evidence="2" type="ORF">WJM97_10415</name>
</gene>
<dbReference type="Pfam" id="PF08861">
    <property type="entry name" value="DUF1828"/>
    <property type="match status" value="1"/>
</dbReference>
<keyword evidence="3" id="KW-1185">Reference proteome</keyword>
<feature type="domain" description="DUF1828" evidence="1">
    <location>
        <begin position="30"/>
        <end position="120"/>
    </location>
</feature>
<evidence type="ECO:0000313" key="2">
    <source>
        <dbReference type="EMBL" id="WZB90066.1"/>
    </source>
</evidence>
<evidence type="ECO:0000259" key="1">
    <source>
        <dbReference type="Pfam" id="PF08861"/>
    </source>
</evidence>